<comment type="caution">
    <text evidence="3">The sequence shown here is derived from an EMBL/GenBank/DDBJ whole genome shotgun (WGS) entry which is preliminary data.</text>
</comment>
<gene>
    <name evidence="3" type="ORF">KOR34_24650</name>
</gene>
<feature type="region of interest" description="Disordered" evidence="1">
    <location>
        <begin position="223"/>
        <end position="244"/>
    </location>
</feature>
<dbReference type="AlphaFoldDB" id="A0A5C5VHN6"/>
<dbReference type="RefSeq" id="WP_146564848.1">
    <property type="nucleotide sequence ID" value="NZ_SIHJ01000001.1"/>
</dbReference>
<dbReference type="OrthoDB" id="268745at2"/>
<accession>A0A5C5VHN6</accession>
<evidence type="ECO:0000313" key="4">
    <source>
        <dbReference type="Proteomes" id="UP000316714"/>
    </source>
</evidence>
<keyword evidence="2" id="KW-1133">Transmembrane helix</keyword>
<proteinExistence type="predicted"/>
<name>A0A5C5VHN6_9BACT</name>
<dbReference type="EMBL" id="SIHJ01000001">
    <property type="protein sequence ID" value="TWT37513.1"/>
    <property type="molecule type" value="Genomic_DNA"/>
</dbReference>
<organism evidence="3 4">
    <name type="scientific">Posidoniimonas corsicana</name>
    <dbReference type="NCBI Taxonomy" id="1938618"/>
    <lineage>
        <taxon>Bacteria</taxon>
        <taxon>Pseudomonadati</taxon>
        <taxon>Planctomycetota</taxon>
        <taxon>Planctomycetia</taxon>
        <taxon>Pirellulales</taxon>
        <taxon>Lacipirellulaceae</taxon>
        <taxon>Posidoniimonas</taxon>
    </lineage>
</organism>
<keyword evidence="4" id="KW-1185">Reference proteome</keyword>
<evidence type="ECO:0000313" key="3">
    <source>
        <dbReference type="EMBL" id="TWT37513.1"/>
    </source>
</evidence>
<keyword evidence="2" id="KW-0812">Transmembrane</keyword>
<evidence type="ECO:0000256" key="1">
    <source>
        <dbReference type="SAM" id="MobiDB-lite"/>
    </source>
</evidence>
<keyword evidence="2" id="KW-0472">Membrane</keyword>
<dbReference type="Proteomes" id="UP000316714">
    <property type="component" value="Unassembled WGS sequence"/>
</dbReference>
<evidence type="ECO:0000256" key="2">
    <source>
        <dbReference type="SAM" id="Phobius"/>
    </source>
</evidence>
<sequence length="275" mass="29972">MFGQASRTGRRQRRTGGAAFQLIAFVLVAGLGAWLGARYVGVDVEHIAYTALDETKLIEHIPEDWRPDAPQAEEAEGEAGFVAEQRAAELQSELEVLRSEVSVIQQGVNGPAADDQQPAIEGEDGAPSVREATLAYWTRLRQIATEVTELHDGVEPGLEAATASAVFSIRQRAFDYGARAIEAVDDSEVDQQAVDAGHRIAKWYRSGGELYRQASEVWEGRVAGGAGGAGEEAQRSLESARTQHAREAELVRELTGRTEEILMRRYAVQFPVLSI</sequence>
<reference evidence="3 4" key="1">
    <citation type="submission" date="2019-02" db="EMBL/GenBank/DDBJ databases">
        <title>Deep-cultivation of Planctomycetes and their phenomic and genomic characterization uncovers novel biology.</title>
        <authorList>
            <person name="Wiegand S."/>
            <person name="Jogler M."/>
            <person name="Boedeker C."/>
            <person name="Pinto D."/>
            <person name="Vollmers J."/>
            <person name="Rivas-Marin E."/>
            <person name="Kohn T."/>
            <person name="Peeters S.H."/>
            <person name="Heuer A."/>
            <person name="Rast P."/>
            <person name="Oberbeckmann S."/>
            <person name="Bunk B."/>
            <person name="Jeske O."/>
            <person name="Meyerdierks A."/>
            <person name="Storesund J.E."/>
            <person name="Kallscheuer N."/>
            <person name="Luecker S."/>
            <person name="Lage O.M."/>
            <person name="Pohl T."/>
            <person name="Merkel B.J."/>
            <person name="Hornburger P."/>
            <person name="Mueller R.-W."/>
            <person name="Bruemmer F."/>
            <person name="Labrenz M."/>
            <person name="Spormann A.M."/>
            <person name="Op Den Camp H."/>
            <person name="Overmann J."/>
            <person name="Amann R."/>
            <person name="Jetten M.S.M."/>
            <person name="Mascher T."/>
            <person name="Medema M.H."/>
            <person name="Devos D.P."/>
            <person name="Kaster A.-K."/>
            <person name="Ovreas L."/>
            <person name="Rohde M."/>
            <person name="Galperin M.Y."/>
            <person name="Jogler C."/>
        </authorList>
    </citation>
    <scope>NUCLEOTIDE SEQUENCE [LARGE SCALE GENOMIC DNA]</scope>
    <source>
        <strain evidence="3 4">KOR34</strain>
    </source>
</reference>
<feature type="transmembrane region" description="Helical" evidence="2">
    <location>
        <begin position="20"/>
        <end position="37"/>
    </location>
</feature>
<protein>
    <submittedName>
        <fullName evidence="3">Uncharacterized protein</fullName>
    </submittedName>
</protein>